<feature type="transmembrane region" description="Helical" evidence="2">
    <location>
        <begin position="54"/>
        <end position="79"/>
    </location>
</feature>
<dbReference type="GO" id="GO:0006813">
    <property type="term" value="P:potassium ion transport"/>
    <property type="evidence" value="ECO:0007669"/>
    <property type="project" value="InterPro"/>
</dbReference>
<dbReference type="Pfam" id="PF02254">
    <property type="entry name" value="TrkA_N"/>
    <property type="match status" value="1"/>
</dbReference>
<dbReference type="SUPFAM" id="SSF116726">
    <property type="entry name" value="TrkA C-terminal domain-like"/>
    <property type="match status" value="1"/>
</dbReference>
<comment type="subcellular location">
    <subcellularLocation>
        <location evidence="1">Cell membrane</location>
        <topology evidence="1">Multi-pass membrane protein</topology>
    </subcellularLocation>
</comment>
<dbReference type="Gene3D" id="3.30.70.1450">
    <property type="entry name" value="Regulator of K+ conductance, C-terminal domain"/>
    <property type="match status" value="1"/>
</dbReference>
<keyword evidence="2" id="KW-0472">Membrane</keyword>
<keyword evidence="2" id="KW-1133">Transmembrane helix</keyword>
<dbReference type="GO" id="GO:0005886">
    <property type="term" value="C:plasma membrane"/>
    <property type="evidence" value="ECO:0007669"/>
    <property type="project" value="UniProtKB-SubCell"/>
</dbReference>
<dbReference type="SUPFAM" id="SSF51735">
    <property type="entry name" value="NAD(P)-binding Rossmann-fold domains"/>
    <property type="match status" value="1"/>
</dbReference>
<feature type="domain" description="RCK C-terminal" evidence="4">
    <location>
        <begin position="238"/>
        <end position="323"/>
    </location>
</feature>
<sequence>MIAFIDFIFSYAAIFFGLMILFERREVSFTTAVYWVIQTMTTVGYGDIEITTDILRVFSIIVQLTGIFFFFGLLFPLVISPTIERRLKEHFTELPTVAESRLEEHVIICGYNPLVTSLIRELQSVKSPFLVVDPDREHVTYLVEHGIPCIIGDPTEREVLINARIDNAAKLIANMDDETNATIVLLASSITNIEVIAIVEDIKNLKYLKYAGADRVISPKQIYGVQLGMRATGPLVNKVLESVEFFKNLRVVELPIFPQSVLIGQTLGEAEHLHKTGAHVIGIWENGELLLGPSADKVIKENTVLLCSGTMEQLSRLRALTTGGLRR</sequence>
<evidence type="ECO:0000313" key="5">
    <source>
        <dbReference type="EMBL" id="OFV67220.1"/>
    </source>
</evidence>
<feature type="domain" description="RCK N-terminal" evidence="3">
    <location>
        <begin position="103"/>
        <end position="217"/>
    </location>
</feature>
<dbReference type="Gene3D" id="1.10.287.70">
    <property type="match status" value="1"/>
</dbReference>
<dbReference type="InterPro" id="IPR003148">
    <property type="entry name" value="RCK_N"/>
</dbReference>
<dbReference type="GO" id="GO:0008324">
    <property type="term" value="F:monoatomic cation transmembrane transporter activity"/>
    <property type="evidence" value="ECO:0007669"/>
    <property type="project" value="InterPro"/>
</dbReference>
<dbReference type="InterPro" id="IPR036721">
    <property type="entry name" value="RCK_C_sf"/>
</dbReference>
<dbReference type="STRING" id="1838285.SCAL_001662"/>
<evidence type="ECO:0000256" key="2">
    <source>
        <dbReference type="SAM" id="Phobius"/>
    </source>
</evidence>
<keyword evidence="6" id="KW-1185">Reference proteome</keyword>
<dbReference type="PROSITE" id="PS51201">
    <property type="entry name" value="RCK_N"/>
    <property type="match status" value="1"/>
</dbReference>
<keyword evidence="2" id="KW-0812">Transmembrane</keyword>
<protein>
    <submittedName>
        <fullName evidence="5">Potassium channel protein</fullName>
    </submittedName>
</protein>
<evidence type="ECO:0000313" key="6">
    <source>
        <dbReference type="Proteomes" id="UP000186940"/>
    </source>
</evidence>
<dbReference type="EMBL" id="LYOS01000006">
    <property type="protein sequence ID" value="OFV67220.1"/>
    <property type="molecule type" value="Genomic_DNA"/>
</dbReference>
<dbReference type="Proteomes" id="UP000186940">
    <property type="component" value="Unassembled WGS sequence"/>
</dbReference>
<dbReference type="InterPro" id="IPR036291">
    <property type="entry name" value="NAD(P)-bd_dom_sf"/>
</dbReference>
<dbReference type="PANTHER" id="PTHR43833:SF13">
    <property type="entry name" value="POTASSIUM CHANNEL PROTEIN 2-RELATED"/>
    <property type="match status" value="1"/>
</dbReference>
<evidence type="ECO:0000259" key="4">
    <source>
        <dbReference type="PROSITE" id="PS51202"/>
    </source>
</evidence>
<dbReference type="InterPro" id="IPR050721">
    <property type="entry name" value="Trk_Ktr_HKT_K-transport"/>
</dbReference>
<evidence type="ECO:0000256" key="1">
    <source>
        <dbReference type="ARBA" id="ARBA00004651"/>
    </source>
</evidence>
<comment type="caution">
    <text evidence="5">The sequence shown here is derived from an EMBL/GenBank/DDBJ whole genome shotgun (WGS) entry which is preliminary data.</text>
</comment>
<dbReference type="Pfam" id="PF07885">
    <property type="entry name" value="Ion_trans_2"/>
    <property type="match status" value="1"/>
</dbReference>
<dbReference type="PROSITE" id="PS51202">
    <property type="entry name" value="RCK_C"/>
    <property type="match status" value="1"/>
</dbReference>
<keyword evidence="5" id="KW-0813">Transport</keyword>
<keyword evidence="5" id="KW-0407">Ion channel</keyword>
<dbReference type="SUPFAM" id="SSF81324">
    <property type="entry name" value="Voltage-gated potassium channels"/>
    <property type="match status" value="1"/>
</dbReference>
<reference evidence="5" key="1">
    <citation type="submission" date="2016-05" db="EMBL/GenBank/DDBJ databases">
        <title>Microbial consortia oxidize butane by reversing methanogenesis.</title>
        <authorList>
            <person name="Laso-Perez R."/>
            <person name="Richter M."/>
            <person name="Wegener G."/>
            <person name="Musat F."/>
        </authorList>
    </citation>
    <scope>NUCLEOTIDE SEQUENCE [LARGE SCALE GENOMIC DNA]</scope>
    <source>
        <strain evidence="5">BOX2</strain>
    </source>
</reference>
<accession>A0A1F2P7E0</accession>
<feature type="transmembrane region" description="Helical" evidence="2">
    <location>
        <begin position="6"/>
        <end position="22"/>
    </location>
</feature>
<proteinExistence type="predicted"/>
<organism evidence="5 6">
    <name type="scientific">Candidatus Syntropharchaeum caldarium</name>
    <dbReference type="NCBI Taxonomy" id="1838285"/>
    <lineage>
        <taxon>Archaea</taxon>
        <taxon>Methanobacteriati</taxon>
        <taxon>Methanobacteriota</taxon>
        <taxon>Stenosarchaea group</taxon>
        <taxon>Methanomicrobia</taxon>
        <taxon>Methanosarcinales</taxon>
        <taxon>ANME-2 cluster</taxon>
        <taxon>Candidatus Syntropharchaeum</taxon>
    </lineage>
</organism>
<dbReference type="AlphaFoldDB" id="A0A1F2P7E0"/>
<dbReference type="InterPro" id="IPR013099">
    <property type="entry name" value="K_chnl_dom"/>
</dbReference>
<dbReference type="PANTHER" id="PTHR43833">
    <property type="entry name" value="POTASSIUM CHANNEL PROTEIN 2-RELATED-RELATED"/>
    <property type="match status" value="1"/>
</dbReference>
<keyword evidence="5" id="KW-0406">Ion transport</keyword>
<name>A0A1F2P7E0_9EURY</name>
<dbReference type="Gene3D" id="3.40.50.720">
    <property type="entry name" value="NAD(P)-binding Rossmann-like Domain"/>
    <property type="match status" value="1"/>
</dbReference>
<dbReference type="InterPro" id="IPR006037">
    <property type="entry name" value="RCK_C"/>
</dbReference>
<gene>
    <name evidence="5" type="ORF">SCAL_001662</name>
</gene>
<evidence type="ECO:0000259" key="3">
    <source>
        <dbReference type="PROSITE" id="PS51201"/>
    </source>
</evidence>